<dbReference type="InterPro" id="IPR016161">
    <property type="entry name" value="Ald_DH/histidinol_DH"/>
</dbReference>
<dbReference type="eggNOG" id="COG1012">
    <property type="taxonomic scope" value="Bacteria"/>
</dbReference>
<dbReference type="InterPro" id="IPR016163">
    <property type="entry name" value="Ald_DH_C"/>
</dbReference>
<dbReference type="AlphaFoldDB" id="M4NEM0"/>
<keyword evidence="3 7" id="KW-0560">Oxidoreductase</keyword>
<keyword evidence="10" id="KW-1185">Reference proteome</keyword>
<gene>
    <name evidence="9" type="ORF">R2APBS1_0798</name>
</gene>
<dbReference type="Pfam" id="PF00171">
    <property type="entry name" value="Aldedh"/>
    <property type="match status" value="1"/>
</dbReference>
<protein>
    <recommendedName>
        <fullName evidence="2">L-glutamate gamma-semialdehyde dehydrogenase</fullName>
        <ecNumber evidence="2">1.2.1.88</ecNumber>
    </recommendedName>
</protein>
<evidence type="ECO:0000313" key="10">
    <source>
        <dbReference type="Proteomes" id="UP000011859"/>
    </source>
</evidence>
<organism evidence="9 10">
    <name type="scientific">Rhodanobacter denitrificans</name>
    <dbReference type="NCBI Taxonomy" id="666685"/>
    <lineage>
        <taxon>Bacteria</taxon>
        <taxon>Pseudomonadati</taxon>
        <taxon>Pseudomonadota</taxon>
        <taxon>Gammaproteobacteria</taxon>
        <taxon>Lysobacterales</taxon>
        <taxon>Rhodanobacteraceae</taxon>
        <taxon>Rhodanobacter</taxon>
    </lineage>
</organism>
<dbReference type="PROSITE" id="PS00687">
    <property type="entry name" value="ALDEHYDE_DEHYDR_GLU"/>
    <property type="match status" value="1"/>
</dbReference>
<dbReference type="Gene3D" id="3.40.309.10">
    <property type="entry name" value="Aldehyde Dehydrogenase, Chain A, domain 2"/>
    <property type="match status" value="1"/>
</dbReference>
<evidence type="ECO:0000256" key="2">
    <source>
        <dbReference type="ARBA" id="ARBA00012884"/>
    </source>
</evidence>
<name>M4NEM0_9GAMM</name>
<dbReference type="PANTHER" id="PTHR42862:SF1">
    <property type="entry name" value="DELTA-1-PYRROLINE-5-CARBOXYLATE DEHYDROGENASE 2, ISOFORM A-RELATED"/>
    <property type="match status" value="1"/>
</dbReference>
<evidence type="ECO:0000256" key="3">
    <source>
        <dbReference type="ARBA" id="ARBA00023002"/>
    </source>
</evidence>
<feature type="domain" description="Aldehyde dehydrogenase" evidence="8">
    <location>
        <begin position="55"/>
        <end position="518"/>
    </location>
</feature>
<evidence type="ECO:0000256" key="7">
    <source>
        <dbReference type="RuleBase" id="RU003345"/>
    </source>
</evidence>
<dbReference type="GO" id="GO:0009898">
    <property type="term" value="C:cytoplasmic side of plasma membrane"/>
    <property type="evidence" value="ECO:0007669"/>
    <property type="project" value="TreeGrafter"/>
</dbReference>
<comment type="pathway">
    <text evidence="1">Amino-acid degradation; L-proline degradation into L-glutamate; L-glutamate from L-proline: step 2/2.</text>
</comment>
<dbReference type="InterPro" id="IPR016162">
    <property type="entry name" value="Ald_DH_N"/>
</dbReference>
<evidence type="ECO:0000256" key="5">
    <source>
        <dbReference type="ARBA" id="ARBA00048142"/>
    </source>
</evidence>
<dbReference type="GO" id="GO:0003842">
    <property type="term" value="F:L-glutamate gamma-semialdehyde dehydrogenase activity"/>
    <property type="evidence" value="ECO:0007669"/>
    <property type="project" value="UniProtKB-EC"/>
</dbReference>
<evidence type="ECO:0000256" key="1">
    <source>
        <dbReference type="ARBA" id="ARBA00004786"/>
    </source>
</evidence>
<dbReference type="STRING" id="666685.R2APBS1_0798"/>
<dbReference type="Proteomes" id="UP000011859">
    <property type="component" value="Chromosome"/>
</dbReference>
<dbReference type="PROSITE" id="PS00070">
    <property type="entry name" value="ALDEHYDE_DEHYDR_CYS"/>
    <property type="match status" value="1"/>
</dbReference>
<dbReference type="KEGG" id="rhd:R2APBS1_0798"/>
<evidence type="ECO:0000256" key="6">
    <source>
        <dbReference type="PROSITE-ProRule" id="PRU10007"/>
    </source>
</evidence>
<comment type="catalytic activity">
    <reaction evidence="5">
        <text>L-glutamate 5-semialdehyde + NAD(+) + H2O = L-glutamate + NADH + 2 H(+)</text>
        <dbReference type="Rhea" id="RHEA:30235"/>
        <dbReference type="ChEBI" id="CHEBI:15377"/>
        <dbReference type="ChEBI" id="CHEBI:15378"/>
        <dbReference type="ChEBI" id="CHEBI:29985"/>
        <dbReference type="ChEBI" id="CHEBI:57540"/>
        <dbReference type="ChEBI" id="CHEBI:57945"/>
        <dbReference type="ChEBI" id="CHEBI:58066"/>
        <dbReference type="EC" id="1.2.1.88"/>
    </reaction>
</comment>
<dbReference type="OrthoDB" id="9812625at2"/>
<dbReference type="Gene3D" id="3.40.605.10">
    <property type="entry name" value="Aldehyde Dehydrogenase, Chain A, domain 1"/>
    <property type="match status" value="1"/>
</dbReference>
<dbReference type="EC" id="1.2.1.88" evidence="2"/>
<dbReference type="InterPro" id="IPR029510">
    <property type="entry name" value="Ald_DH_CS_GLU"/>
</dbReference>
<comment type="similarity">
    <text evidence="7">Belongs to the aldehyde dehydrogenase family.</text>
</comment>
<dbReference type="RefSeq" id="WP_015446956.1">
    <property type="nucleotide sequence ID" value="NC_020541.1"/>
</dbReference>
<reference evidence="9 10" key="1">
    <citation type="submission" date="2012-04" db="EMBL/GenBank/DDBJ databases">
        <title>Complete genome of Rhodanobacter sp. 2APBS1.</title>
        <authorList>
            <consortium name="US DOE Joint Genome Institute"/>
            <person name="Huntemann M."/>
            <person name="Wei C.-L."/>
            <person name="Han J."/>
            <person name="Detter J.C."/>
            <person name="Han C."/>
            <person name="Tapia R."/>
            <person name="Munk A.C.C."/>
            <person name="Chen A."/>
            <person name="Krypides N."/>
            <person name="Mavromatis K."/>
            <person name="Markowitz V."/>
            <person name="Szeto E."/>
            <person name="Ivanova N."/>
            <person name="Mikhailova N."/>
            <person name="Ovchinnikova G."/>
            <person name="Pagani I."/>
            <person name="Pati A."/>
            <person name="Goodwin L."/>
            <person name="Peters L."/>
            <person name="Pitluck S."/>
            <person name="Woyke T."/>
            <person name="Prakash O."/>
            <person name="Elkins J."/>
            <person name="Brown S."/>
            <person name="Palumbo A."/>
            <person name="Hemme C."/>
            <person name="Zhou J."/>
            <person name="Watson D."/>
            <person name="Jardine P."/>
            <person name="Kostka J."/>
            <person name="Green S."/>
        </authorList>
    </citation>
    <scope>NUCLEOTIDE SEQUENCE [LARGE SCALE GENOMIC DNA]</scope>
    <source>
        <strain evidence="9 10">2APBS1</strain>
    </source>
</reference>
<dbReference type="SUPFAM" id="SSF53720">
    <property type="entry name" value="ALDH-like"/>
    <property type="match status" value="1"/>
</dbReference>
<dbReference type="InterPro" id="IPR050485">
    <property type="entry name" value="Proline_metab_enzyme"/>
</dbReference>
<evidence type="ECO:0000313" key="9">
    <source>
        <dbReference type="EMBL" id="AGG87963.1"/>
    </source>
</evidence>
<dbReference type="HOGENOM" id="CLU_005391_0_0_6"/>
<feature type="active site" evidence="6">
    <location>
        <position position="286"/>
    </location>
</feature>
<dbReference type="InterPro" id="IPR015590">
    <property type="entry name" value="Aldehyde_DH_dom"/>
</dbReference>
<keyword evidence="4" id="KW-0520">NAD</keyword>
<dbReference type="GO" id="GO:0010133">
    <property type="term" value="P:L-proline catabolic process to L-glutamate"/>
    <property type="evidence" value="ECO:0007669"/>
    <property type="project" value="TreeGrafter"/>
</dbReference>
<proteinExistence type="inferred from homology"/>
<dbReference type="PANTHER" id="PTHR42862">
    <property type="entry name" value="DELTA-1-PYRROLINE-5-CARBOXYLATE DEHYDROGENASE 1, ISOFORM A-RELATED"/>
    <property type="match status" value="1"/>
</dbReference>
<dbReference type="InterPro" id="IPR016160">
    <property type="entry name" value="Ald_DH_CS_CYS"/>
</dbReference>
<sequence length="527" mass="56937">MSFRLTYATMYNPPEAMHERFEAALARVEAGLGAQHRLFIDGVDRDAPRYALRHSPFDRELRLGEFGLAGDNDVQAAMCAAQAAGPAWRAMPVAERTRLLHRVGELLEERVYDIAAAMVLEVGKNRMEALGEAQETVDFFHHYADDFESHAGYNHVLPDDPVTGFASHNASVMRPYGVWVVIAPFNFPLALAGGPVAAALVTGNTVVLKGASDTPWAGRLLADCIRDAGLPPGVFNYLSGAGREIGEALAQHPLTAGITFTGSVPVGRHLMRQMAGGAYPRPCIAEMGGKNPCIVTERADLDRAAAGIVRSAYGMGGQKCSALSRLYVHESVADALIGRLHAQATAIRIGDPRRHENWLGPVVNATAYENYQHHADALRDAGANVLCGGARIGLGSGGRTALARGYYVEPMLAEVPLQHPLWQHEMFLPILTVHRYGDRDEAMRLANDSPMGLTAGFYGGADEVSWFHEHIEAGVTYANRPQGATTGAWPGYQPFGGWKGSGSSGKAIASFHYLAQYLREQSRTVVE</sequence>
<evidence type="ECO:0000256" key="4">
    <source>
        <dbReference type="ARBA" id="ARBA00023027"/>
    </source>
</evidence>
<accession>M4NEM0</accession>
<evidence type="ECO:0000259" key="8">
    <source>
        <dbReference type="Pfam" id="PF00171"/>
    </source>
</evidence>
<dbReference type="EMBL" id="CP003470">
    <property type="protein sequence ID" value="AGG87963.1"/>
    <property type="molecule type" value="Genomic_DNA"/>
</dbReference>